<sequence>MHSNFSTTQEVRKRVVPTRGGVVASQHSVASRVGAQVLKDGGDAVDAAIATGFALGVVEPWMSGPGGGGAMVIWREKEQRAYAVNFGMESPAGLDPADYPLTGQGRVSDLFPWPSVLDDRNVTGATAIAIPGMVAGMDTAHQRFATRGWADLLAPAIDLARQGPLIDWYSALLTASSAQLIARDPDLAALFLHDGTWPRVGAWTASGQDRLDMSGMAATLSRLAQAGARDFYEGQIAQDLVRDIQGKGGCLSLEDLRSYRARVQEPLTVPHGAAQVHLMPGLTAGPTLADYLNRLESGGKADIPAMADALAGAYAHRLKTMGHDGETHASPGCTSHFSVVDAEGNMVAVTQTLLSIFGSRVLSQSTGLPMNNGIMWFDPEPGKPNSLAAGKPCLMNICPAIVCDPAGGFAIGASGGRKIVGAVAQLVTMMTDGAQTLEEAFHSPRFDISGDLLIADATFAGDVIEKLSERHQVAPRPNAAYPFHWACPSVVRRVDGQNTGCTEVMSPWADAVRVEDL</sequence>
<dbReference type="GO" id="GO:0036374">
    <property type="term" value="F:glutathione hydrolase activity"/>
    <property type="evidence" value="ECO:0007669"/>
    <property type="project" value="UniProtKB-EC"/>
</dbReference>
<dbReference type="RefSeq" id="WP_093448833.1">
    <property type="nucleotide sequence ID" value="NZ_FNZG01000002.1"/>
</dbReference>
<evidence type="ECO:0000256" key="3">
    <source>
        <dbReference type="ARBA" id="ARBA00047417"/>
    </source>
</evidence>
<comment type="catalytic activity">
    <reaction evidence="1">
        <text>an S-substituted glutathione + H2O = an S-substituted L-cysteinylglycine + L-glutamate</text>
        <dbReference type="Rhea" id="RHEA:59468"/>
        <dbReference type="ChEBI" id="CHEBI:15377"/>
        <dbReference type="ChEBI" id="CHEBI:29985"/>
        <dbReference type="ChEBI" id="CHEBI:90779"/>
        <dbReference type="ChEBI" id="CHEBI:143103"/>
        <dbReference type="EC" id="3.4.19.13"/>
    </reaction>
</comment>
<evidence type="ECO:0000313" key="7">
    <source>
        <dbReference type="Proteomes" id="UP000231644"/>
    </source>
</evidence>
<organism evidence="6 7">
    <name type="scientific">Pseudooceanicola nitratireducens</name>
    <dbReference type="NCBI Taxonomy" id="517719"/>
    <lineage>
        <taxon>Bacteria</taxon>
        <taxon>Pseudomonadati</taxon>
        <taxon>Pseudomonadota</taxon>
        <taxon>Alphaproteobacteria</taxon>
        <taxon>Rhodobacterales</taxon>
        <taxon>Paracoccaceae</taxon>
        <taxon>Pseudooceanicola</taxon>
    </lineage>
</organism>
<name>A0A1I1HB95_9RHOB</name>
<dbReference type="EMBL" id="FOLX01000001">
    <property type="protein sequence ID" value="SFC18380.1"/>
    <property type="molecule type" value="Genomic_DNA"/>
</dbReference>
<dbReference type="InterPro" id="IPR000101">
    <property type="entry name" value="GGT_peptidase"/>
</dbReference>
<dbReference type="SUPFAM" id="SSF56235">
    <property type="entry name" value="N-terminal nucleophile aminohydrolases (Ntn hydrolases)"/>
    <property type="match status" value="1"/>
</dbReference>
<comment type="catalytic activity">
    <reaction evidence="3">
        <text>an N-terminal (5-L-glutamyl)-[peptide] + an alpha-amino acid = 5-L-glutamyl amino acid + an N-terminal L-alpha-aminoacyl-[peptide]</text>
        <dbReference type="Rhea" id="RHEA:23904"/>
        <dbReference type="Rhea" id="RHEA-COMP:9780"/>
        <dbReference type="Rhea" id="RHEA-COMP:9795"/>
        <dbReference type="ChEBI" id="CHEBI:77644"/>
        <dbReference type="ChEBI" id="CHEBI:78597"/>
        <dbReference type="ChEBI" id="CHEBI:78599"/>
        <dbReference type="ChEBI" id="CHEBI:78608"/>
        <dbReference type="EC" id="2.3.2.2"/>
    </reaction>
</comment>
<dbReference type="GO" id="GO:0103068">
    <property type="term" value="F:leukotriene C4 gamma-glutamyl transferase activity"/>
    <property type="evidence" value="ECO:0007669"/>
    <property type="project" value="UniProtKB-EC"/>
</dbReference>
<feature type="binding site" evidence="5">
    <location>
        <position position="416"/>
    </location>
    <ligand>
        <name>L-glutamate</name>
        <dbReference type="ChEBI" id="CHEBI:29985"/>
    </ligand>
</feature>
<dbReference type="InterPro" id="IPR043137">
    <property type="entry name" value="GGT_ssub_C"/>
</dbReference>
<accession>A0A1I1HB95</accession>
<evidence type="ECO:0000256" key="2">
    <source>
        <dbReference type="ARBA" id="ARBA00001089"/>
    </source>
</evidence>
<evidence type="ECO:0000256" key="1">
    <source>
        <dbReference type="ARBA" id="ARBA00001049"/>
    </source>
</evidence>
<dbReference type="AlphaFoldDB" id="A0A1I1HB95"/>
<comment type="catalytic activity">
    <reaction evidence="2">
        <text>glutathione + H2O = L-cysteinylglycine + L-glutamate</text>
        <dbReference type="Rhea" id="RHEA:28807"/>
        <dbReference type="ChEBI" id="CHEBI:15377"/>
        <dbReference type="ChEBI" id="CHEBI:29985"/>
        <dbReference type="ChEBI" id="CHEBI:57925"/>
        <dbReference type="ChEBI" id="CHEBI:61694"/>
        <dbReference type="EC" id="3.4.19.13"/>
    </reaction>
</comment>
<keyword evidence="6" id="KW-0808">Transferase</keyword>
<dbReference type="GO" id="GO:0005886">
    <property type="term" value="C:plasma membrane"/>
    <property type="evidence" value="ECO:0007669"/>
    <property type="project" value="TreeGrafter"/>
</dbReference>
<proteinExistence type="predicted"/>
<dbReference type="InterPro" id="IPR029055">
    <property type="entry name" value="Ntn_hydrolases_N"/>
</dbReference>
<dbReference type="PANTHER" id="PTHR11686">
    <property type="entry name" value="GAMMA GLUTAMYL TRANSPEPTIDASE"/>
    <property type="match status" value="1"/>
</dbReference>
<evidence type="ECO:0000256" key="5">
    <source>
        <dbReference type="PIRSR" id="PIRSR600101-2"/>
    </source>
</evidence>
<feature type="active site" description="Nucleophile" evidence="4">
    <location>
        <position position="334"/>
    </location>
</feature>
<evidence type="ECO:0000256" key="4">
    <source>
        <dbReference type="PIRSR" id="PIRSR600101-1"/>
    </source>
</evidence>
<dbReference type="PRINTS" id="PR01210">
    <property type="entry name" value="GGTRANSPTASE"/>
</dbReference>
<gene>
    <name evidence="6" type="ORF">SAMN05421762_0102</name>
</gene>
<dbReference type="OrthoDB" id="9781342at2"/>
<dbReference type="GO" id="GO:0006751">
    <property type="term" value="P:glutathione catabolic process"/>
    <property type="evidence" value="ECO:0007669"/>
    <property type="project" value="InterPro"/>
</dbReference>
<protein>
    <submittedName>
        <fullName evidence="6">Gamma-glutamyltransferase 1 Threonine peptidase. MEROPS family T03</fullName>
    </submittedName>
</protein>
<dbReference type="Proteomes" id="UP000231644">
    <property type="component" value="Unassembled WGS sequence"/>
</dbReference>
<dbReference type="STRING" id="517719.SAMN05421762_0102"/>
<keyword evidence="7" id="KW-1185">Reference proteome</keyword>
<evidence type="ECO:0000313" key="6">
    <source>
        <dbReference type="EMBL" id="SFC18380.1"/>
    </source>
</evidence>
<dbReference type="PANTHER" id="PTHR11686:SF9">
    <property type="entry name" value="RE13973P"/>
    <property type="match status" value="1"/>
</dbReference>
<dbReference type="Pfam" id="PF01019">
    <property type="entry name" value="G_glu_transpept"/>
    <property type="match status" value="2"/>
</dbReference>
<dbReference type="Gene3D" id="3.60.20.40">
    <property type="match status" value="1"/>
</dbReference>
<reference evidence="6 7" key="1">
    <citation type="submission" date="2016-10" db="EMBL/GenBank/DDBJ databases">
        <authorList>
            <person name="de Groot N.N."/>
        </authorList>
    </citation>
    <scope>NUCLEOTIDE SEQUENCE [LARGE SCALE GENOMIC DNA]</scope>
    <source>
        <strain evidence="6 7">DSM 29619</strain>
    </source>
</reference>